<dbReference type="PROSITE" id="PS00211">
    <property type="entry name" value="ABC_TRANSPORTER_1"/>
    <property type="match status" value="1"/>
</dbReference>
<dbReference type="SUPFAM" id="SSF52540">
    <property type="entry name" value="P-loop containing nucleoside triphosphate hydrolases"/>
    <property type="match status" value="1"/>
</dbReference>
<dbReference type="SMART" id="SM00382">
    <property type="entry name" value="AAA"/>
    <property type="match status" value="1"/>
</dbReference>
<proteinExistence type="predicted"/>
<dbReference type="InterPro" id="IPR027417">
    <property type="entry name" value="P-loop_NTPase"/>
</dbReference>
<evidence type="ECO:0000256" key="2">
    <source>
        <dbReference type="ARBA" id="ARBA00022741"/>
    </source>
</evidence>
<evidence type="ECO:0000313" key="7">
    <source>
        <dbReference type="Proteomes" id="UP001413721"/>
    </source>
</evidence>
<evidence type="ECO:0000256" key="4">
    <source>
        <dbReference type="SAM" id="MobiDB-lite"/>
    </source>
</evidence>
<keyword evidence="7" id="KW-1185">Reference proteome</keyword>
<name>A0ABU9YKV1_9PROT</name>
<evidence type="ECO:0000313" key="6">
    <source>
        <dbReference type="EMBL" id="MEN2989316.1"/>
    </source>
</evidence>
<comment type="caution">
    <text evidence="6">The sequence shown here is derived from an EMBL/GenBank/DDBJ whole genome shotgun (WGS) entry which is preliminary data.</text>
</comment>
<dbReference type="PANTHER" id="PTHR24220:SF470">
    <property type="entry name" value="CELL DIVISION ATP-BINDING PROTEIN FTSE"/>
    <property type="match status" value="1"/>
</dbReference>
<gene>
    <name evidence="6" type="ORF">WG926_13455</name>
</gene>
<dbReference type="RefSeq" id="WP_345934062.1">
    <property type="nucleotide sequence ID" value="NZ_JBBKTV010000006.1"/>
</dbReference>
<dbReference type="GO" id="GO:0005524">
    <property type="term" value="F:ATP binding"/>
    <property type="evidence" value="ECO:0007669"/>
    <property type="project" value="UniProtKB-KW"/>
</dbReference>
<dbReference type="PANTHER" id="PTHR24220">
    <property type="entry name" value="IMPORT ATP-BINDING PROTEIN"/>
    <property type="match status" value="1"/>
</dbReference>
<dbReference type="InterPro" id="IPR017911">
    <property type="entry name" value="MacB-like_ATP-bd"/>
</dbReference>
<evidence type="ECO:0000256" key="3">
    <source>
        <dbReference type="ARBA" id="ARBA00022840"/>
    </source>
</evidence>
<dbReference type="Gene3D" id="3.40.50.300">
    <property type="entry name" value="P-loop containing nucleotide triphosphate hydrolases"/>
    <property type="match status" value="1"/>
</dbReference>
<keyword evidence="2" id="KW-0547">Nucleotide-binding</keyword>
<organism evidence="6 7">
    <name type="scientific">Tistrella arctica</name>
    <dbReference type="NCBI Taxonomy" id="3133430"/>
    <lineage>
        <taxon>Bacteria</taxon>
        <taxon>Pseudomonadati</taxon>
        <taxon>Pseudomonadota</taxon>
        <taxon>Alphaproteobacteria</taxon>
        <taxon>Geminicoccales</taxon>
        <taxon>Geminicoccaceae</taxon>
        <taxon>Tistrella</taxon>
    </lineage>
</organism>
<feature type="compositionally biased region" description="Low complexity" evidence="4">
    <location>
        <begin position="234"/>
        <end position="258"/>
    </location>
</feature>
<dbReference type="Pfam" id="PF00005">
    <property type="entry name" value="ABC_tran"/>
    <property type="match status" value="1"/>
</dbReference>
<protein>
    <submittedName>
        <fullName evidence="6">ATP-binding cassette domain-containing protein</fullName>
    </submittedName>
</protein>
<reference evidence="6 7" key="1">
    <citation type="submission" date="2024-03" db="EMBL/GenBank/DDBJ databases">
        <title>High-quality draft genome sequencing of Tistrella sp. BH-R2-4.</title>
        <authorList>
            <person name="Dong C."/>
        </authorList>
    </citation>
    <scope>NUCLEOTIDE SEQUENCE [LARGE SCALE GENOMIC DNA]</scope>
    <source>
        <strain evidence="6 7">BH-R2-4</strain>
    </source>
</reference>
<accession>A0ABU9YKV1</accession>
<dbReference type="InterPro" id="IPR015854">
    <property type="entry name" value="ABC_transpr_LolD-like"/>
</dbReference>
<sequence>MADDTALVRFDAVGMQYDGAAEVLRDISFALDPGSYHFLTGPSGAGKSTMMRLLYLAQRPSAGRISLFGRQTDGLGRSDRARMRQRIGVVFQDFRLLPHLSAFDNAALPLRILKTPEAELRRDVMELLAWVGLGDQADASPATLSGGQQQRLAIARAVVVRPRLLLADEPTGNLDAEMGLKLMHLFEELNKLGTTIVVATHDTTLLARFRHPRLVLADGALRLMPPAPPPRIGPAPRLSGADALRGAARTDAAAGPGTNADTNAGTDPGASPRPEVTR</sequence>
<feature type="region of interest" description="Disordered" evidence="4">
    <location>
        <begin position="227"/>
        <end position="278"/>
    </location>
</feature>
<dbReference type="CDD" id="cd03255">
    <property type="entry name" value="ABC_MJ0796_LolCDE_FtsE"/>
    <property type="match status" value="1"/>
</dbReference>
<evidence type="ECO:0000256" key="1">
    <source>
        <dbReference type="ARBA" id="ARBA00022448"/>
    </source>
</evidence>
<keyword evidence="1" id="KW-0813">Transport</keyword>
<dbReference type="InterPro" id="IPR003593">
    <property type="entry name" value="AAA+_ATPase"/>
</dbReference>
<dbReference type="InterPro" id="IPR003439">
    <property type="entry name" value="ABC_transporter-like_ATP-bd"/>
</dbReference>
<dbReference type="InterPro" id="IPR017871">
    <property type="entry name" value="ABC_transporter-like_CS"/>
</dbReference>
<dbReference type="Proteomes" id="UP001413721">
    <property type="component" value="Unassembled WGS sequence"/>
</dbReference>
<dbReference type="PROSITE" id="PS50893">
    <property type="entry name" value="ABC_TRANSPORTER_2"/>
    <property type="match status" value="1"/>
</dbReference>
<dbReference type="EMBL" id="JBBKTW010000004">
    <property type="protein sequence ID" value="MEN2989316.1"/>
    <property type="molecule type" value="Genomic_DNA"/>
</dbReference>
<keyword evidence="3 6" id="KW-0067">ATP-binding</keyword>
<feature type="domain" description="ABC transporter" evidence="5">
    <location>
        <begin position="8"/>
        <end position="243"/>
    </location>
</feature>
<evidence type="ECO:0000259" key="5">
    <source>
        <dbReference type="PROSITE" id="PS50893"/>
    </source>
</evidence>